<dbReference type="OrthoDB" id="9798773at2"/>
<evidence type="ECO:0000256" key="1">
    <source>
        <dbReference type="ARBA" id="ARBA00022801"/>
    </source>
</evidence>
<dbReference type="PROSITE" id="PS51635">
    <property type="entry name" value="PNPLA"/>
    <property type="match status" value="1"/>
</dbReference>
<feature type="active site" description="Nucleophile" evidence="4">
    <location>
        <position position="56"/>
    </location>
</feature>
<dbReference type="STRING" id="490188.SAMN04488068_1305"/>
<evidence type="ECO:0000313" key="7">
    <source>
        <dbReference type="Proteomes" id="UP000199758"/>
    </source>
</evidence>
<proteinExistence type="predicted"/>
<organism evidence="6 7">
    <name type="scientific">Hydrocarboniphaga daqingensis</name>
    <dbReference type="NCBI Taxonomy" id="490188"/>
    <lineage>
        <taxon>Bacteria</taxon>
        <taxon>Pseudomonadati</taxon>
        <taxon>Pseudomonadota</taxon>
        <taxon>Gammaproteobacteria</taxon>
        <taxon>Nevskiales</taxon>
        <taxon>Nevskiaceae</taxon>
        <taxon>Hydrocarboniphaga</taxon>
    </lineage>
</organism>
<dbReference type="Proteomes" id="UP000199758">
    <property type="component" value="Unassembled WGS sequence"/>
</dbReference>
<dbReference type="GO" id="GO:0016787">
    <property type="term" value="F:hydrolase activity"/>
    <property type="evidence" value="ECO:0007669"/>
    <property type="project" value="UniProtKB-UniRule"/>
</dbReference>
<dbReference type="GO" id="GO:0016042">
    <property type="term" value="P:lipid catabolic process"/>
    <property type="evidence" value="ECO:0007669"/>
    <property type="project" value="UniProtKB-UniRule"/>
</dbReference>
<keyword evidence="3 4" id="KW-0443">Lipid metabolism</keyword>
<sequence>MAIPLKKPLVPAGMTGLVLTAGGARGAYQAGVLKRIGEIPGLRGKPSPFPIIAGASAGAINGAAMAAYAGNLGEATDQLARLWSQLKMTDVVRIDTPALIGNVARIAADFALGAVIGAGRTESLLDAAPLHRFLTGALPPNGIRDSIAKGHLYALAITATGYHSGRAFTFIEGQDGHPLWQKSRRVALRASITPQHVCASAAIPIVFPPVPLAASGTTAYFGDGAMRLTTPLSPAIRLGADKVFAIGIRSKSAATDLLRAELAPALAGESLRRPPLSQICGVFLNAIFLDHLDADLEHLARMNELIGAYQALSRKAAAVEVSEPMRIVSPLSIAPSEDLAVVAKTLSHRMPRTIRLAMEGLGTPDAQSADLLSYLLFDSAFTRELIAIGYRDADARVDEIEQFLRSDPRPSP</sequence>
<dbReference type="PANTHER" id="PTHR14226:SF57">
    <property type="entry name" value="BLR7027 PROTEIN"/>
    <property type="match status" value="1"/>
</dbReference>
<comment type="caution">
    <text evidence="4">Lacks conserved residue(s) required for the propagation of feature annotation.</text>
</comment>
<feature type="domain" description="PNPLA" evidence="5">
    <location>
        <begin position="17"/>
        <end position="236"/>
    </location>
</feature>
<dbReference type="RefSeq" id="WP_072895655.1">
    <property type="nucleotide sequence ID" value="NZ_FQWZ01000003.1"/>
</dbReference>
<dbReference type="InterPro" id="IPR002641">
    <property type="entry name" value="PNPLA_dom"/>
</dbReference>
<dbReference type="AlphaFoldDB" id="A0A1M5MK14"/>
<feature type="short sequence motif" description="DGA/G" evidence="4">
    <location>
        <begin position="223"/>
        <end position="225"/>
    </location>
</feature>
<dbReference type="PANTHER" id="PTHR14226">
    <property type="entry name" value="NEUROPATHY TARGET ESTERASE/SWISS CHEESE D.MELANOGASTER"/>
    <property type="match status" value="1"/>
</dbReference>
<evidence type="ECO:0000256" key="3">
    <source>
        <dbReference type="ARBA" id="ARBA00023098"/>
    </source>
</evidence>
<reference evidence="6 7" key="1">
    <citation type="submission" date="2016-11" db="EMBL/GenBank/DDBJ databases">
        <authorList>
            <person name="Jaros S."/>
            <person name="Januszkiewicz K."/>
            <person name="Wedrychowicz H."/>
        </authorList>
    </citation>
    <scope>NUCLEOTIDE SEQUENCE [LARGE SCALE GENOMIC DNA]</scope>
    <source>
        <strain evidence="6 7">CGMCC 1.7049</strain>
    </source>
</reference>
<feature type="active site" description="Proton acceptor" evidence="4">
    <location>
        <position position="223"/>
    </location>
</feature>
<evidence type="ECO:0000256" key="4">
    <source>
        <dbReference type="PROSITE-ProRule" id="PRU01161"/>
    </source>
</evidence>
<keyword evidence="1 4" id="KW-0378">Hydrolase</keyword>
<accession>A0A1M5MK14</accession>
<gene>
    <name evidence="6" type="ORF">SAMN04488068_1305</name>
</gene>
<dbReference type="InterPro" id="IPR050301">
    <property type="entry name" value="NTE"/>
</dbReference>
<protein>
    <submittedName>
        <fullName evidence="6">NTE family protein</fullName>
    </submittedName>
</protein>
<feature type="short sequence motif" description="GXSXG" evidence="4">
    <location>
        <begin position="54"/>
        <end position="58"/>
    </location>
</feature>
<keyword evidence="7" id="KW-1185">Reference proteome</keyword>
<evidence type="ECO:0000313" key="6">
    <source>
        <dbReference type="EMBL" id="SHG77576.1"/>
    </source>
</evidence>
<evidence type="ECO:0000256" key="2">
    <source>
        <dbReference type="ARBA" id="ARBA00022963"/>
    </source>
</evidence>
<dbReference type="InterPro" id="IPR016035">
    <property type="entry name" value="Acyl_Trfase/lysoPLipase"/>
</dbReference>
<dbReference type="Gene3D" id="3.40.1090.10">
    <property type="entry name" value="Cytosolic phospholipase A2 catalytic domain"/>
    <property type="match status" value="1"/>
</dbReference>
<evidence type="ECO:0000259" key="5">
    <source>
        <dbReference type="PROSITE" id="PS51635"/>
    </source>
</evidence>
<dbReference type="SUPFAM" id="SSF52151">
    <property type="entry name" value="FabD/lysophospholipase-like"/>
    <property type="match status" value="1"/>
</dbReference>
<dbReference type="EMBL" id="FQWZ01000003">
    <property type="protein sequence ID" value="SHG77576.1"/>
    <property type="molecule type" value="Genomic_DNA"/>
</dbReference>
<name>A0A1M5MK14_9GAMM</name>
<keyword evidence="2 4" id="KW-0442">Lipid degradation</keyword>
<dbReference type="Pfam" id="PF01734">
    <property type="entry name" value="Patatin"/>
    <property type="match status" value="1"/>
</dbReference>